<evidence type="ECO:0000259" key="1">
    <source>
        <dbReference type="Pfam" id="PF14214"/>
    </source>
</evidence>
<proteinExistence type="predicted"/>
<organism evidence="2 3">
    <name type="scientific">Linum tenue</name>
    <dbReference type="NCBI Taxonomy" id="586396"/>
    <lineage>
        <taxon>Eukaryota</taxon>
        <taxon>Viridiplantae</taxon>
        <taxon>Streptophyta</taxon>
        <taxon>Embryophyta</taxon>
        <taxon>Tracheophyta</taxon>
        <taxon>Spermatophyta</taxon>
        <taxon>Magnoliopsida</taxon>
        <taxon>eudicotyledons</taxon>
        <taxon>Gunneridae</taxon>
        <taxon>Pentapetalae</taxon>
        <taxon>rosids</taxon>
        <taxon>fabids</taxon>
        <taxon>Malpighiales</taxon>
        <taxon>Linaceae</taxon>
        <taxon>Linum</taxon>
    </lineage>
</organism>
<protein>
    <recommendedName>
        <fullName evidence="1">Helitron helicase-like domain-containing protein</fullName>
    </recommendedName>
</protein>
<feature type="non-terminal residue" evidence="2">
    <location>
        <position position="1"/>
    </location>
</feature>
<keyword evidence="3" id="KW-1185">Reference proteome</keyword>
<accession>A0AAV0QM12</accession>
<dbReference type="InterPro" id="IPR025476">
    <property type="entry name" value="Helitron_helicase-like"/>
</dbReference>
<sequence>NILVKTFRYARDRLNDSTVQQVEIKLLAKRERDGREYDLPSANEVAALIVDDTGEQTFSPDIVVQYQSNELEQISIYHPSLMALQYPILFPHGEDGWHPNISRNGYGDDDADEYNEKNVTQCDFYSYRLQTRLEESNALLLCGKLFQQYVVNAYALVEAERLDWIKNNQTKLRQHYYQGLLDSYLRGDSDTSMSGKQVILASSHTGSPRYKYESFQDAMAICRWAGYPDLFITFTCNPAWPEIQHMVDLIRTTTRKDPNRADVFARVFKLKLHQMLKEILENKIFGKTSAYVMAIEFQKRGLPHAHLLVFLAPEDKLYSPSEIDSIISAEIPDHKTDPECYEAVSNFMFHGPCGIQGPKAPCTTNGVCSKHFPKEFCSQTTIDGNGFARYRRRENNRSCMINGVSLDNRFVVPYNRYLLLRFQAHINVEFCNKSRAIKYLFKYINKPEDRAMATLESTAGDNGEHHNQEKSSATCVCIDEIKAFLDCRYITSGEACWRLFKFDISSNSPSVLRMSCHLPGENKVVTKEKENIEIALEKDETSMLLAWMKINAHSSEARKYTFVEFPQHFVWNRKSKKWQMRKNKVCIGRLYYCPPSANERFYLRMLLHLVRGCRSYEDIRTVDGVIHDSFQKACYALRLLADDDE</sequence>
<dbReference type="EMBL" id="CAMGYJ010000009">
    <property type="protein sequence ID" value="CAI0546116.1"/>
    <property type="molecule type" value="Genomic_DNA"/>
</dbReference>
<reference evidence="2" key="1">
    <citation type="submission" date="2022-08" db="EMBL/GenBank/DDBJ databases">
        <authorList>
            <person name="Gutierrez-Valencia J."/>
        </authorList>
    </citation>
    <scope>NUCLEOTIDE SEQUENCE</scope>
</reference>
<dbReference type="AlphaFoldDB" id="A0AAV0QM12"/>
<evidence type="ECO:0000313" key="2">
    <source>
        <dbReference type="EMBL" id="CAI0546116.1"/>
    </source>
</evidence>
<dbReference type="PANTHER" id="PTHR45786:SF74">
    <property type="entry name" value="ATP-DEPENDENT DNA HELICASE"/>
    <property type="match status" value="1"/>
</dbReference>
<comment type="caution">
    <text evidence="2">The sequence shown here is derived from an EMBL/GenBank/DDBJ whole genome shotgun (WGS) entry which is preliminary data.</text>
</comment>
<name>A0AAV0QM12_9ROSI</name>
<gene>
    <name evidence="2" type="ORF">LITE_LOCUS43840</name>
</gene>
<dbReference type="Proteomes" id="UP001154282">
    <property type="component" value="Unassembled WGS sequence"/>
</dbReference>
<dbReference type="Pfam" id="PF14214">
    <property type="entry name" value="Helitron_like_N"/>
    <property type="match status" value="1"/>
</dbReference>
<feature type="non-terminal residue" evidence="2">
    <location>
        <position position="645"/>
    </location>
</feature>
<dbReference type="PANTHER" id="PTHR45786">
    <property type="entry name" value="DNA BINDING PROTEIN-LIKE"/>
    <property type="match status" value="1"/>
</dbReference>
<feature type="domain" description="Helitron helicase-like" evidence="1">
    <location>
        <begin position="124"/>
        <end position="309"/>
    </location>
</feature>
<evidence type="ECO:0000313" key="3">
    <source>
        <dbReference type="Proteomes" id="UP001154282"/>
    </source>
</evidence>